<name>A0A387HAN0_9ACTN</name>
<dbReference type="InterPro" id="IPR026467">
    <property type="entry name" value="Ser/Gly_Cys_C_dom"/>
</dbReference>
<dbReference type="NCBIfam" id="TIGR04222">
    <property type="entry name" value="near_uncomplex"/>
    <property type="match status" value="1"/>
</dbReference>
<gene>
    <name evidence="1" type="ORF">DWB77_01839</name>
</gene>
<accession>A0A387HAN0</accession>
<evidence type="ECO:0008006" key="3">
    <source>
        <dbReference type="Google" id="ProtNLM"/>
    </source>
</evidence>
<keyword evidence="2" id="KW-1185">Reference proteome</keyword>
<sequence length="268" mass="28076">MDRLWRATVNFAYNSAMFWVLFLLPSIVAAGLSCGRLCLAAVAAARPGPRPEEERDLSCYEAAFLAGGPYRVADLTLISMHRARRLLLAHTGWATVVDPEGRDDLERSVLAAIGPGGQERIATIRSGAAAADAVRALADRLAGAGLAVPDVVRDGVSSSVRAVRGAALLITALGAAALFMPGEASIGRAEMAAWFSLPLVLTLGCLAIARMEIHPYTRWASPDGQALLGGLDAAGDPLTAVAVRGVRAVDDPQVRSALTSGRFAHRSQ</sequence>
<dbReference type="AlphaFoldDB" id="A0A387HAN0"/>
<dbReference type="Proteomes" id="UP000271554">
    <property type="component" value="Chromosome"/>
</dbReference>
<dbReference type="PROSITE" id="PS51257">
    <property type="entry name" value="PROKAR_LIPOPROTEIN"/>
    <property type="match status" value="1"/>
</dbReference>
<evidence type="ECO:0000313" key="2">
    <source>
        <dbReference type="Proteomes" id="UP000271554"/>
    </source>
</evidence>
<evidence type="ECO:0000313" key="1">
    <source>
        <dbReference type="EMBL" id="AYG79721.1"/>
    </source>
</evidence>
<proteinExistence type="predicted"/>
<protein>
    <recommendedName>
        <fullName evidence="3">TIGR04222 domain-containing membrane protein</fullName>
    </recommendedName>
</protein>
<reference evidence="1 2" key="1">
    <citation type="submission" date="2018-10" db="EMBL/GenBank/DDBJ databases">
        <title>Relationship between Morphology and Antimicrobial Activity in Streptomyces.</title>
        <authorList>
            <person name="Kang H.J."/>
            <person name="Kim S.B."/>
        </authorList>
    </citation>
    <scope>NUCLEOTIDE SEQUENCE [LARGE SCALE GENOMIC DNA]</scope>
    <source>
        <strain evidence="1 2">BH38</strain>
    </source>
</reference>
<organism evidence="1 2">
    <name type="scientific">Streptomyces hundungensis</name>
    <dbReference type="NCBI Taxonomy" id="1077946"/>
    <lineage>
        <taxon>Bacteria</taxon>
        <taxon>Bacillati</taxon>
        <taxon>Actinomycetota</taxon>
        <taxon>Actinomycetes</taxon>
        <taxon>Kitasatosporales</taxon>
        <taxon>Streptomycetaceae</taxon>
        <taxon>Streptomyces</taxon>
    </lineage>
</organism>
<dbReference type="EMBL" id="CP032698">
    <property type="protein sequence ID" value="AYG79721.1"/>
    <property type="molecule type" value="Genomic_DNA"/>
</dbReference>
<dbReference type="KEGG" id="shun:DWB77_01839"/>